<dbReference type="PROSITE" id="PS50835">
    <property type="entry name" value="IG_LIKE"/>
    <property type="match status" value="2"/>
</dbReference>
<organism evidence="3 4">
    <name type="scientific">Nezara viridula</name>
    <name type="common">Southern green stink bug</name>
    <name type="synonym">Cimex viridulus</name>
    <dbReference type="NCBI Taxonomy" id="85310"/>
    <lineage>
        <taxon>Eukaryota</taxon>
        <taxon>Metazoa</taxon>
        <taxon>Ecdysozoa</taxon>
        <taxon>Arthropoda</taxon>
        <taxon>Hexapoda</taxon>
        <taxon>Insecta</taxon>
        <taxon>Pterygota</taxon>
        <taxon>Neoptera</taxon>
        <taxon>Paraneoptera</taxon>
        <taxon>Hemiptera</taxon>
        <taxon>Heteroptera</taxon>
        <taxon>Panheteroptera</taxon>
        <taxon>Pentatomomorpha</taxon>
        <taxon>Pentatomoidea</taxon>
        <taxon>Pentatomidae</taxon>
        <taxon>Pentatominae</taxon>
        <taxon>Nezara</taxon>
    </lineage>
</organism>
<feature type="chain" id="PRO_5040213241" description="Ig-like domain-containing protein" evidence="1">
    <location>
        <begin position="24"/>
        <end position="261"/>
    </location>
</feature>
<reference evidence="3" key="1">
    <citation type="submission" date="2022-01" db="EMBL/GenBank/DDBJ databases">
        <authorList>
            <person name="King R."/>
        </authorList>
    </citation>
    <scope>NUCLEOTIDE SEQUENCE</scope>
</reference>
<dbReference type="EMBL" id="OV725081">
    <property type="protein sequence ID" value="CAH1402748.1"/>
    <property type="molecule type" value="Genomic_DNA"/>
</dbReference>
<name>A0A9P0HHR2_NEZVI</name>
<feature type="domain" description="Ig-like" evidence="2">
    <location>
        <begin position="22"/>
        <end position="125"/>
    </location>
</feature>
<dbReference type="PANTHER" id="PTHR21261">
    <property type="entry name" value="BEAT PROTEIN"/>
    <property type="match status" value="1"/>
</dbReference>
<dbReference type="InterPro" id="IPR013783">
    <property type="entry name" value="Ig-like_fold"/>
</dbReference>
<proteinExistence type="predicted"/>
<dbReference type="Pfam" id="PF07686">
    <property type="entry name" value="V-set"/>
    <property type="match status" value="1"/>
</dbReference>
<feature type="domain" description="Ig-like" evidence="2">
    <location>
        <begin position="130"/>
        <end position="215"/>
    </location>
</feature>
<dbReference type="InterPro" id="IPR013106">
    <property type="entry name" value="Ig_V-set"/>
</dbReference>
<dbReference type="PANTHER" id="PTHR21261:SF15">
    <property type="entry name" value="BEATEN PATH IIIA, ISOFORM D-RELATED"/>
    <property type="match status" value="1"/>
</dbReference>
<keyword evidence="4" id="KW-1185">Reference proteome</keyword>
<evidence type="ECO:0000259" key="2">
    <source>
        <dbReference type="PROSITE" id="PS50835"/>
    </source>
</evidence>
<dbReference type="Proteomes" id="UP001152798">
    <property type="component" value="Chromosome 5"/>
</dbReference>
<dbReference type="OrthoDB" id="6478865at2759"/>
<gene>
    <name evidence="3" type="ORF">NEZAVI_LOCUS11499</name>
</gene>
<evidence type="ECO:0000313" key="4">
    <source>
        <dbReference type="Proteomes" id="UP001152798"/>
    </source>
</evidence>
<dbReference type="AlphaFoldDB" id="A0A9P0HHR2"/>
<evidence type="ECO:0000256" key="1">
    <source>
        <dbReference type="SAM" id="SignalP"/>
    </source>
</evidence>
<feature type="signal peptide" evidence="1">
    <location>
        <begin position="1"/>
        <end position="23"/>
    </location>
</feature>
<dbReference type="InterPro" id="IPR007110">
    <property type="entry name" value="Ig-like_dom"/>
</dbReference>
<dbReference type="InterPro" id="IPR036179">
    <property type="entry name" value="Ig-like_dom_sf"/>
</dbReference>
<evidence type="ECO:0000313" key="3">
    <source>
        <dbReference type="EMBL" id="CAH1402748.1"/>
    </source>
</evidence>
<protein>
    <recommendedName>
        <fullName evidence="2">Ig-like domain-containing protein</fullName>
    </recommendedName>
</protein>
<dbReference type="SUPFAM" id="SSF48726">
    <property type="entry name" value="Immunoglobulin"/>
    <property type="match status" value="2"/>
</dbReference>
<dbReference type="Gene3D" id="2.60.40.10">
    <property type="entry name" value="Immunoglobulins"/>
    <property type="match status" value="2"/>
</dbReference>
<keyword evidence="1" id="KW-0732">Signal</keyword>
<accession>A0A9P0HHR2</accession>
<sequence>MGLNSMYLFLIIFLFLWTKNSKSFSEIHSQVTHGSSFKLKCPIKTNNHYLVKWYKDGKELCRYSGNNKLNFTKVLQKNKNVQKNYICESTNIDLMEFDVTKSGLYTCHVIVEVEKRRKIIRRSVSVLVYPTTGPVISGIKSSYEEGEIIQAICTASPSNPPPSLVWYINGVVAYGWSMVSYPCKMTKDGLCILRLGLRISATRNLFPNGIASFVCEGGILALPPKRAFMTSVLKGANNTGNIHLFYGGALGAMIWQKLLFL</sequence>